<feature type="transmembrane region" description="Helical" evidence="1">
    <location>
        <begin position="105"/>
        <end position="129"/>
    </location>
</feature>
<dbReference type="PANTHER" id="PTHR38454:SF1">
    <property type="entry name" value="INTEGRAL MEMBRANE PROTEIN"/>
    <property type="match status" value="1"/>
</dbReference>
<feature type="transmembrane region" description="Helical" evidence="1">
    <location>
        <begin position="336"/>
        <end position="357"/>
    </location>
</feature>
<feature type="transmembrane region" description="Helical" evidence="1">
    <location>
        <begin position="306"/>
        <end position="324"/>
    </location>
</feature>
<feature type="transmembrane region" description="Helical" evidence="1">
    <location>
        <begin position="136"/>
        <end position="154"/>
    </location>
</feature>
<feature type="transmembrane region" description="Helical" evidence="1">
    <location>
        <begin position="12"/>
        <end position="33"/>
    </location>
</feature>
<feature type="transmembrane region" description="Helical" evidence="1">
    <location>
        <begin position="241"/>
        <end position="263"/>
    </location>
</feature>
<feature type="transmembrane region" description="Helical" evidence="1">
    <location>
        <begin position="417"/>
        <end position="438"/>
    </location>
</feature>
<feature type="transmembrane region" description="Helical" evidence="1">
    <location>
        <begin position="363"/>
        <end position="382"/>
    </location>
</feature>
<dbReference type="Proteomes" id="UP000198948">
    <property type="component" value="Unassembled WGS sequence"/>
</dbReference>
<protein>
    <submittedName>
        <fullName evidence="2">Uncharacterized membrane protein YfhO</fullName>
    </submittedName>
</protein>
<keyword evidence="3" id="KW-1185">Reference proteome</keyword>
<dbReference type="STRING" id="142588.SAMN04488559_10548"/>
<evidence type="ECO:0000256" key="1">
    <source>
        <dbReference type="SAM" id="Phobius"/>
    </source>
</evidence>
<dbReference type="RefSeq" id="WP_092651115.1">
    <property type="nucleotide sequence ID" value="NZ_FOHA01000005.1"/>
</dbReference>
<keyword evidence="1" id="KW-0472">Membrane</keyword>
<dbReference type="Pfam" id="PF09586">
    <property type="entry name" value="YfhO"/>
    <property type="match status" value="1"/>
</dbReference>
<accession>A0A1H9RUF6</accession>
<sequence>MFLVLKNKIEKIPPLVLAFVLPFFIMLFIFILLKVYPFGDSSLLTVDLGQQYIDFFAAFRQTLLHDPSALFYSFNKAIGGDMMGLWAYYLTSPFNLLLLPFPEKFLTVGVMLLTLVKISSASLSFAYFLKKTFKRNDFGVTAFGISYGLMGYIIVNQLNIMWLDGMVFLPLIALGVEKLIQEKKFVFYSVFLGLTLFANYYMGYMICLFITLYYLMRIFTYPFATGTVFKEKISFIFERSWRFAIASVLGAGTTAMLLFPNIAALVGGKASYTANTLLFKTEYPVWEMLSKFYIGAFNFDQMPSGYPNLFIGSLSLICFILYFFNRYFPMKERLITLLLTIIFVLSMNIQVFDYFWHGLQAPIWYPYRFSFVVSFFMLFIGYRSFLHLKQFKRFDLLIGIVLLSITNYFVLHHNFDFLTMTQIAITTLFILFFFLIIMRKKQLNHWFLLIILFSVTIEMSVNAGLDLDRLSYVKNSRFVQYREALDPTIKQIQAQDDDFYRIEKTFLRSKNDSFQNNYAGITHFSSTFEKEIPALFSDLGFPSSSGFIAYSNATLLTDALFGVKYYLTEAEGINADILRSHLIKEAQAKPEIEVDVLDQTDLLKETVTQNFESDTSVLNKMSTKPDLTFYQPLNQQRNILTYQNPFALPLAFGVDQQLLTDERKFINPILYQNYLLNKMLGQTELFPYFFETNFDSVVYKNVHTGKDQNDITYTKNDTKKEASIDFQLTAKSNNSYYLTLNSNVKAEDIIIYLNGSKFSQYETTNDMIVLNIGANQQDQPILLTIALQKDEILLKDFKLYQLDIPAFKKAIKTLHNEAFQVKSHTNTRIAGSVTIAEDQRVLFTTIPYSTGWKVTIDGKSVSTEKALNSLLAVPIEQGEHQVIFTYTPPLLIPGIFVSVFCIGTLVIVTIMKKRKGEDDEEKNKN</sequence>
<dbReference type="InterPro" id="IPR018580">
    <property type="entry name" value="Uncharacterised_YfhO"/>
</dbReference>
<gene>
    <name evidence="2" type="ORF">SAMN04488559_10548</name>
</gene>
<dbReference type="EMBL" id="FOHA01000005">
    <property type="protein sequence ID" value="SER75743.1"/>
    <property type="molecule type" value="Genomic_DNA"/>
</dbReference>
<feature type="transmembrane region" description="Helical" evidence="1">
    <location>
        <begin position="394"/>
        <end position="411"/>
    </location>
</feature>
<dbReference type="AlphaFoldDB" id="A0A1H9RUF6"/>
<organism evidence="2 3">
    <name type="scientific">Isobaculum melis</name>
    <dbReference type="NCBI Taxonomy" id="142588"/>
    <lineage>
        <taxon>Bacteria</taxon>
        <taxon>Bacillati</taxon>
        <taxon>Bacillota</taxon>
        <taxon>Bacilli</taxon>
        <taxon>Lactobacillales</taxon>
        <taxon>Carnobacteriaceae</taxon>
        <taxon>Isobaculum</taxon>
    </lineage>
</organism>
<feature type="transmembrane region" description="Helical" evidence="1">
    <location>
        <begin position="890"/>
        <end position="911"/>
    </location>
</feature>
<reference evidence="2 3" key="1">
    <citation type="submission" date="2016-10" db="EMBL/GenBank/DDBJ databases">
        <authorList>
            <person name="de Groot N.N."/>
        </authorList>
    </citation>
    <scope>NUCLEOTIDE SEQUENCE [LARGE SCALE GENOMIC DNA]</scope>
    <source>
        <strain evidence="2 3">DSM 13760</strain>
    </source>
</reference>
<name>A0A1H9RUF6_9LACT</name>
<feature type="transmembrane region" description="Helical" evidence="1">
    <location>
        <begin position="445"/>
        <end position="465"/>
    </location>
</feature>
<dbReference type="PANTHER" id="PTHR38454">
    <property type="entry name" value="INTEGRAL MEMBRANE PROTEIN-RELATED"/>
    <property type="match status" value="1"/>
</dbReference>
<evidence type="ECO:0000313" key="3">
    <source>
        <dbReference type="Proteomes" id="UP000198948"/>
    </source>
</evidence>
<evidence type="ECO:0000313" key="2">
    <source>
        <dbReference type="EMBL" id="SER75743.1"/>
    </source>
</evidence>
<keyword evidence="1" id="KW-1133">Transmembrane helix</keyword>
<proteinExistence type="predicted"/>
<keyword evidence="1" id="KW-0812">Transmembrane</keyword>
<dbReference type="OrthoDB" id="9815466at2"/>